<feature type="region of interest" description="Disordered" evidence="1">
    <location>
        <begin position="309"/>
        <end position="416"/>
    </location>
</feature>
<proteinExistence type="predicted"/>
<feature type="non-terminal residue" evidence="2">
    <location>
        <position position="1"/>
    </location>
</feature>
<gene>
    <name evidence="2" type="ORF">B0A49_07442</name>
</gene>
<reference evidence="2 3" key="1">
    <citation type="submission" date="2017-03" db="EMBL/GenBank/DDBJ databases">
        <title>Genomes of endolithic fungi from Antarctica.</title>
        <authorList>
            <person name="Coleine C."/>
            <person name="Masonjones S."/>
            <person name="Stajich J.E."/>
        </authorList>
    </citation>
    <scope>NUCLEOTIDE SEQUENCE [LARGE SCALE GENOMIC DNA]</scope>
    <source>
        <strain evidence="2 3">CCFEE 5187</strain>
    </source>
</reference>
<feature type="region of interest" description="Disordered" evidence="1">
    <location>
        <begin position="256"/>
        <end position="287"/>
    </location>
</feature>
<dbReference type="EMBL" id="NAJN01000411">
    <property type="protein sequence ID" value="TKA73719.1"/>
    <property type="molecule type" value="Genomic_DNA"/>
</dbReference>
<dbReference type="Proteomes" id="UP000308768">
    <property type="component" value="Unassembled WGS sequence"/>
</dbReference>
<dbReference type="OrthoDB" id="2322499at2759"/>
<feature type="compositionally biased region" description="Basic and acidic residues" evidence="1">
    <location>
        <begin position="313"/>
        <end position="330"/>
    </location>
</feature>
<organism evidence="2 3">
    <name type="scientific">Cryomyces minteri</name>
    <dbReference type="NCBI Taxonomy" id="331657"/>
    <lineage>
        <taxon>Eukaryota</taxon>
        <taxon>Fungi</taxon>
        <taxon>Dikarya</taxon>
        <taxon>Ascomycota</taxon>
        <taxon>Pezizomycotina</taxon>
        <taxon>Dothideomycetes</taxon>
        <taxon>Dothideomycetes incertae sedis</taxon>
        <taxon>Cryomyces</taxon>
    </lineage>
</organism>
<protein>
    <submittedName>
        <fullName evidence="2">Uncharacterized protein</fullName>
    </submittedName>
</protein>
<evidence type="ECO:0000313" key="2">
    <source>
        <dbReference type="EMBL" id="TKA73719.1"/>
    </source>
</evidence>
<comment type="caution">
    <text evidence="2">The sequence shown here is derived from an EMBL/GenBank/DDBJ whole genome shotgun (WGS) entry which is preliminary data.</text>
</comment>
<feature type="region of interest" description="Disordered" evidence="1">
    <location>
        <begin position="502"/>
        <end position="530"/>
    </location>
</feature>
<sequence length="530" mass="61758">AAVQISTPLTDAAWEVLRPRLLAQCSAAEQIENEIIQQINNFKTQQEDRRQEDTTTKDVKALTDRDWEESQKSIHERLSTYADEIISNDWANGRRISKENCPAFAAEVLLYVRRRFYASIAHVDANADSFGREPDSARDRYEDIYVTNCYGNDPDDRLGVEFLPDYEARLPSPPKSARHVEQLLHENTKHDRIPHDTLDLRDRSPSVPRGEAAAEQFLNEVLPGDRFEDYIRKAAEQDRRKEDELRAKWLVEQDIVNGPRDAPEAQSDHPPYAERAPGPTGGYHAMQTPAVPLHHDLIHRRVSDLVYAPHQGDSTHRDNGFYRSNGDHSAHPAARRLPQRTDFPEPASRMARTRSSRYQRYDEQWRQLSRARSKSPRRLEAHEEPPIYRDRSPESSERSQRVIHTTSQQAPRDFASLDVDDYYSPEPLQPRYVDAPPIYVDEYGRQVEYVRIVSAPREMYPQRRYVVSQSDEPEGVVEYVRYAPRPHDEQFYDDQRAAYYEEDRPAYQTEAAPRIYEDDPMREVRYTEQP</sequence>
<dbReference type="AlphaFoldDB" id="A0A4V5NHM0"/>
<name>A0A4V5NHM0_9PEZI</name>
<evidence type="ECO:0000313" key="3">
    <source>
        <dbReference type="Proteomes" id="UP000308768"/>
    </source>
</evidence>
<accession>A0A4V5NHM0</accession>
<dbReference type="STRING" id="331657.A0A4V5NHM0"/>
<evidence type="ECO:0000256" key="1">
    <source>
        <dbReference type="SAM" id="MobiDB-lite"/>
    </source>
</evidence>
<feature type="compositionally biased region" description="Basic and acidic residues" evidence="1">
    <location>
        <begin position="515"/>
        <end position="530"/>
    </location>
</feature>
<keyword evidence="3" id="KW-1185">Reference proteome</keyword>
<feature type="compositionally biased region" description="Basic and acidic residues" evidence="1">
    <location>
        <begin position="377"/>
        <end position="400"/>
    </location>
</feature>